<feature type="chain" id="PRO_5011331861" evidence="2">
    <location>
        <begin position="31"/>
        <end position="650"/>
    </location>
</feature>
<dbReference type="PRINTS" id="PR01607">
    <property type="entry name" value="APYRASEFAMLY"/>
</dbReference>
<dbReference type="GO" id="GO:0009166">
    <property type="term" value="P:nucleotide catabolic process"/>
    <property type="evidence" value="ECO:0007669"/>
    <property type="project" value="InterPro"/>
</dbReference>
<dbReference type="EMBL" id="FMYF01000009">
    <property type="protein sequence ID" value="SDB92340.1"/>
    <property type="molecule type" value="Genomic_DNA"/>
</dbReference>
<dbReference type="STRING" id="1577474.GA0111570_1099"/>
<proteinExistence type="inferred from homology"/>
<feature type="region of interest" description="Disordered" evidence="3">
    <location>
        <begin position="330"/>
        <end position="351"/>
    </location>
</feature>
<evidence type="ECO:0000313" key="6">
    <source>
        <dbReference type="EMBL" id="SDB92340.1"/>
    </source>
</evidence>
<keyword evidence="2" id="KW-0547">Nucleotide-binding</keyword>
<dbReference type="PANTHER" id="PTHR11575:SF24">
    <property type="entry name" value="5'-NUCLEOTIDASE"/>
    <property type="match status" value="1"/>
</dbReference>
<feature type="domain" description="5'-Nucleotidase C-terminal" evidence="5">
    <location>
        <begin position="344"/>
        <end position="496"/>
    </location>
</feature>
<keyword evidence="1 2" id="KW-0732">Signal</keyword>
<dbReference type="AlphaFoldDB" id="A0A1G6HDJ9"/>
<dbReference type="Gene3D" id="3.90.780.10">
    <property type="entry name" value="5'-Nucleotidase, C-terminal domain"/>
    <property type="match status" value="1"/>
</dbReference>
<gene>
    <name evidence="6" type="ORF">GA0111570_1099</name>
</gene>
<dbReference type="InterPro" id="IPR004843">
    <property type="entry name" value="Calcineurin-like_PHP"/>
</dbReference>
<feature type="domain" description="Calcineurin-like phosphoesterase" evidence="4">
    <location>
        <begin position="36"/>
        <end position="236"/>
    </location>
</feature>
<dbReference type="InterPro" id="IPR008334">
    <property type="entry name" value="5'-Nucleotdase_C"/>
</dbReference>
<feature type="signal peptide" evidence="2">
    <location>
        <begin position="1"/>
        <end position="30"/>
    </location>
</feature>
<dbReference type="OrthoDB" id="1016457at2"/>
<evidence type="ECO:0000256" key="2">
    <source>
        <dbReference type="RuleBase" id="RU362119"/>
    </source>
</evidence>
<dbReference type="GO" id="GO:0008768">
    <property type="term" value="F:UDP-sugar diphosphatase activity"/>
    <property type="evidence" value="ECO:0007669"/>
    <property type="project" value="TreeGrafter"/>
</dbReference>
<evidence type="ECO:0000259" key="4">
    <source>
        <dbReference type="Pfam" id="PF00149"/>
    </source>
</evidence>
<evidence type="ECO:0000313" key="7">
    <source>
        <dbReference type="Proteomes" id="UP000199086"/>
    </source>
</evidence>
<dbReference type="PANTHER" id="PTHR11575">
    <property type="entry name" value="5'-NUCLEOTIDASE-RELATED"/>
    <property type="match status" value="1"/>
</dbReference>
<dbReference type="Pfam" id="PF00149">
    <property type="entry name" value="Metallophos"/>
    <property type="match status" value="1"/>
</dbReference>
<name>A0A1G6HDJ9_9ACTN</name>
<evidence type="ECO:0000256" key="1">
    <source>
        <dbReference type="ARBA" id="ARBA00022729"/>
    </source>
</evidence>
<dbReference type="InterPro" id="IPR006179">
    <property type="entry name" value="5_nucleotidase/apyrase"/>
</dbReference>
<keyword evidence="2" id="KW-0378">Hydrolase</keyword>
<protein>
    <submittedName>
        <fullName evidence="6">5'-nucleotidase</fullName>
    </submittedName>
</protein>
<dbReference type="InterPro" id="IPR029052">
    <property type="entry name" value="Metallo-depent_PP-like"/>
</dbReference>
<dbReference type="GO" id="GO:0030288">
    <property type="term" value="C:outer membrane-bounded periplasmic space"/>
    <property type="evidence" value="ECO:0007669"/>
    <property type="project" value="TreeGrafter"/>
</dbReference>
<organism evidence="6 7">
    <name type="scientific">Raineyella antarctica</name>
    <dbReference type="NCBI Taxonomy" id="1577474"/>
    <lineage>
        <taxon>Bacteria</taxon>
        <taxon>Bacillati</taxon>
        <taxon>Actinomycetota</taxon>
        <taxon>Actinomycetes</taxon>
        <taxon>Propionibacteriales</taxon>
        <taxon>Propionibacteriaceae</taxon>
        <taxon>Raineyella</taxon>
    </lineage>
</organism>
<comment type="similarity">
    <text evidence="2">Belongs to the 5'-nucleotidase family.</text>
</comment>
<dbReference type="Pfam" id="PF02872">
    <property type="entry name" value="5_nucleotid_C"/>
    <property type="match status" value="1"/>
</dbReference>
<dbReference type="SUPFAM" id="SSF55816">
    <property type="entry name" value="5'-nucleotidase (syn. UDP-sugar hydrolase), C-terminal domain"/>
    <property type="match status" value="1"/>
</dbReference>
<dbReference type="GO" id="GO:0008253">
    <property type="term" value="F:5'-nucleotidase activity"/>
    <property type="evidence" value="ECO:0007669"/>
    <property type="project" value="TreeGrafter"/>
</dbReference>
<dbReference type="Proteomes" id="UP000199086">
    <property type="component" value="Unassembled WGS sequence"/>
</dbReference>
<dbReference type="Gene3D" id="3.60.21.10">
    <property type="match status" value="1"/>
</dbReference>
<keyword evidence="7" id="KW-1185">Reference proteome</keyword>
<dbReference type="SUPFAM" id="SSF56300">
    <property type="entry name" value="Metallo-dependent phosphatases"/>
    <property type="match status" value="1"/>
</dbReference>
<feature type="region of interest" description="Disordered" evidence="3">
    <location>
        <begin position="626"/>
        <end position="650"/>
    </location>
</feature>
<accession>A0A1G6HDJ9</accession>
<dbReference type="RefSeq" id="WP_092611917.1">
    <property type="nucleotide sequence ID" value="NZ_FMYF01000009.1"/>
</dbReference>
<sequence length="650" mass="67151">MRKPAWKRAATGVAALALGAGAFTAVPAAAAETNLTVLTFTDFHGRITNLDFFATLDAERTKAGADNTAVLSVGDNVGATLFESSILDDDPTIDMLNAIGVDASSVGNHEFDKGWADLRDDIAPSSQYPHTSANITGTEAALKPYVLMEKNGVKVAYIGATTADLPSLVSPAGLTGLTVTDPVAAVNKVADQLTDGNTTNGEADVIIAGYHEGHSDAITTGTSPKVDLVLNGHSHEVYAQTIGGTRAVVQAGSYGANLGRIDLGYDQATDTVTVKSAKVLDPKNGFTTATGYTSPAFAAAKSISEKAVEQSAIEGAAVVANATGDFSRGGIGVDSDPVTPGIQGKEDRGDESTMSNLVADMFADYLSDVTGKNVIGVQNPGGTRADLLAGEVTYKEAAGILPFANTLKTTDITGAQFKTMLEQQWQRDAAGATPSRPFLALSLSDNVSWTFDESRPEGDRVTSVTIDGKPLDPAATYTVGSGNFLIEGGDNFRVLTQGRNTTDTGWTDLDAWTAWLKQQKTITPSYAKRGVSVTGSTALVQQQASTLRVGVNPAKAVANGSLDMTSLGSPANQTLTATIDGVKVGTATVVDGVASIDITVSPSVKQGDRYLVLRAQDSGTTVTVPVEVSPRGGHDNGNGKSQGLAKGKTA</sequence>
<dbReference type="GO" id="GO:0000166">
    <property type="term" value="F:nucleotide binding"/>
    <property type="evidence" value="ECO:0007669"/>
    <property type="project" value="UniProtKB-KW"/>
</dbReference>
<evidence type="ECO:0000259" key="5">
    <source>
        <dbReference type="Pfam" id="PF02872"/>
    </source>
</evidence>
<reference evidence="6 7" key="1">
    <citation type="submission" date="2016-06" db="EMBL/GenBank/DDBJ databases">
        <authorList>
            <person name="Olsen C.W."/>
            <person name="Carey S."/>
            <person name="Hinshaw L."/>
            <person name="Karasin A.I."/>
        </authorList>
    </citation>
    <scope>NUCLEOTIDE SEQUENCE [LARGE SCALE GENOMIC DNA]</scope>
    <source>
        <strain evidence="6 7">LZ-22</strain>
    </source>
</reference>
<dbReference type="InterPro" id="IPR036907">
    <property type="entry name" value="5'-Nucleotdase_C_sf"/>
</dbReference>
<evidence type="ECO:0000256" key="3">
    <source>
        <dbReference type="SAM" id="MobiDB-lite"/>
    </source>
</evidence>